<dbReference type="PANTHER" id="PTHR47343:SF1">
    <property type="entry name" value="TRANSCRIPTIONAL ACTIVATOR SPT7"/>
    <property type="match status" value="1"/>
</dbReference>
<dbReference type="InParanoid" id="A9V572"/>
<organism evidence="5 6">
    <name type="scientific">Monosiga brevicollis</name>
    <name type="common">Choanoflagellate</name>
    <dbReference type="NCBI Taxonomy" id="81824"/>
    <lineage>
        <taxon>Eukaryota</taxon>
        <taxon>Choanoflagellata</taxon>
        <taxon>Craspedida</taxon>
        <taxon>Salpingoecidae</taxon>
        <taxon>Monosiga</taxon>
    </lineage>
</organism>
<dbReference type="STRING" id="81824.A9V572"/>
<dbReference type="Proteomes" id="UP000001357">
    <property type="component" value="Unassembled WGS sequence"/>
</dbReference>
<dbReference type="EMBL" id="CH991560">
    <property type="protein sequence ID" value="EDQ87328.1"/>
    <property type="molecule type" value="Genomic_DNA"/>
</dbReference>
<dbReference type="PRINTS" id="PR00503">
    <property type="entry name" value="BROMODOMAIN"/>
</dbReference>
<protein>
    <recommendedName>
        <fullName evidence="4">Bromo domain-containing protein</fullName>
    </recommendedName>
</protein>
<dbReference type="PANTHER" id="PTHR47343">
    <property type="entry name" value="TRANSCRIPTIONAL ACTIVATOR SPT7"/>
    <property type="match status" value="1"/>
</dbReference>
<keyword evidence="1 2" id="KW-0103">Bromodomain</keyword>
<dbReference type="Pfam" id="PF00439">
    <property type="entry name" value="Bromodomain"/>
    <property type="match status" value="1"/>
</dbReference>
<dbReference type="Gene3D" id="1.20.920.10">
    <property type="entry name" value="Bromodomain-like"/>
    <property type="match status" value="1"/>
</dbReference>
<dbReference type="InterPro" id="IPR037782">
    <property type="entry name" value="Spt7"/>
</dbReference>
<evidence type="ECO:0000313" key="6">
    <source>
        <dbReference type="Proteomes" id="UP000001357"/>
    </source>
</evidence>
<evidence type="ECO:0000256" key="1">
    <source>
        <dbReference type="ARBA" id="ARBA00023117"/>
    </source>
</evidence>
<feature type="compositionally biased region" description="Polar residues" evidence="3">
    <location>
        <begin position="786"/>
        <end position="797"/>
    </location>
</feature>
<evidence type="ECO:0000256" key="2">
    <source>
        <dbReference type="PROSITE-ProRule" id="PRU00035"/>
    </source>
</evidence>
<evidence type="ECO:0000256" key="3">
    <source>
        <dbReference type="SAM" id="MobiDB-lite"/>
    </source>
</evidence>
<evidence type="ECO:0000313" key="5">
    <source>
        <dbReference type="EMBL" id="EDQ87328.1"/>
    </source>
</evidence>
<dbReference type="SMART" id="SM00297">
    <property type="entry name" value="BROMO"/>
    <property type="match status" value="1"/>
</dbReference>
<dbReference type="GeneID" id="5893195"/>
<dbReference type="RefSeq" id="XP_001747941.1">
    <property type="nucleotide sequence ID" value="XM_001747889.1"/>
</dbReference>
<evidence type="ECO:0000259" key="4">
    <source>
        <dbReference type="PROSITE" id="PS50014"/>
    </source>
</evidence>
<name>A9V572_MONBE</name>
<feature type="non-terminal residue" evidence="5">
    <location>
        <position position="886"/>
    </location>
</feature>
<accession>A9V572</accession>
<feature type="compositionally biased region" description="Basic and acidic residues" evidence="3">
    <location>
        <begin position="866"/>
        <end position="886"/>
    </location>
</feature>
<dbReference type="GO" id="GO:0006357">
    <property type="term" value="P:regulation of transcription by RNA polymerase II"/>
    <property type="evidence" value="ECO:0000318"/>
    <property type="project" value="GO_Central"/>
</dbReference>
<dbReference type="PROSITE" id="PS50014">
    <property type="entry name" value="BROMODOMAIN_2"/>
    <property type="match status" value="1"/>
</dbReference>
<dbReference type="SUPFAM" id="SSF47370">
    <property type="entry name" value="Bromodomain"/>
    <property type="match status" value="1"/>
</dbReference>
<dbReference type="InterPro" id="IPR001487">
    <property type="entry name" value="Bromodomain"/>
</dbReference>
<feature type="domain" description="Bromo" evidence="4">
    <location>
        <begin position="257"/>
        <end position="330"/>
    </location>
</feature>
<dbReference type="AlphaFoldDB" id="A9V572"/>
<reference evidence="5 6" key="1">
    <citation type="journal article" date="2008" name="Nature">
        <title>The genome of the choanoflagellate Monosiga brevicollis and the origin of metazoans.</title>
        <authorList>
            <consortium name="JGI Sequencing"/>
            <person name="King N."/>
            <person name="Westbrook M.J."/>
            <person name="Young S.L."/>
            <person name="Kuo A."/>
            <person name="Abedin M."/>
            <person name="Chapman J."/>
            <person name="Fairclough S."/>
            <person name="Hellsten U."/>
            <person name="Isogai Y."/>
            <person name="Letunic I."/>
            <person name="Marr M."/>
            <person name="Pincus D."/>
            <person name="Putnam N."/>
            <person name="Rokas A."/>
            <person name="Wright K.J."/>
            <person name="Zuzow R."/>
            <person name="Dirks W."/>
            <person name="Good M."/>
            <person name="Goodstein D."/>
            <person name="Lemons D."/>
            <person name="Li W."/>
            <person name="Lyons J.B."/>
            <person name="Morris A."/>
            <person name="Nichols S."/>
            <person name="Richter D.J."/>
            <person name="Salamov A."/>
            <person name="Bork P."/>
            <person name="Lim W.A."/>
            <person name="Manning G."/>
            <person name="Miller W.T."/>
            <person name="McGinnis W."/>
            <person name="Shapiro H."/>
            <person name="Tjian R."/>
            <person name="Grigoriev I.V."/>
            <person name="Rokhsar D."/>
        </authorList>
    </citation>
    <scope>NUCLEOTIDE SEQUENCE [LARGE SCALE GENOMIC DNA]</scope>
    <source>
        <strain evidence="6">MX1 / ATCC 50154</strain>
    </source>
</reference>
<feature type="region of interest" description="Disordered" evidence="3">
    <location>
        <begin position="742"/>
        <end position="886"/>
    </location>
</feature>
<feature type="region of interest" description="Disordered" evidence="3">
    <location>
        <begin position="663"/>
        <end position="683"/>
    </location>
</feature>
<proteinExistence type="predicted"/>
<dbReference type="InterPro" id="IPR036427">
    <property type="entry name" value="Bromodomain-like_sf"/>
</dbReference>
<feature type="region of interest" description="Disordered" evidence="3">
    <location>
        <begin position="55"/>
        <end position="85"/>
    </location>
</feature>
<dbReference type="GO" id="GO:0046695">
    <property type="term" value="C:SLIK (SAGA-like) complex"/>
    <property type="evidence" value="ECO:0007669"/>
    <property type="project" value="InterPro"/>
</dbReference>
<feature type="compositionally biased region" description="Polar residues" evidence="3">
    <location>
        <begin position="810"/>
        <end position="842"/>
    </location>
</feature>
<dbReference type="KEGG" id="mbr:MONBRDRAFT_27408"/>
<sequence length="886" mass="94616">MASTAADAQPRSCASSLGARRFDPATTLMHPALLAHAGAQVDWHHVLAQLQPSSLPSAHAAPVPEKEAPAQDQSRPAATGAENEKMDESLDLADSIAAASSGVETHNLASASQPSAPTHDSLAAQLKALFQPREPAALDGDIESELTDLLSRFSPSLALAVRNALYCAHCDLAAVTQLPPYTILQTDDEQSQGERPPKMPKLLPSAMIEIPADLPLPYEIGAGQTLDGRRAIIVASDEERRARYRDELLMIVKHLVNFSPFSQPFLEPVDPSVAPQYAEVISSPMDLGTLRSRVLSGHYDADRDGKAFMTDLRLIFTNCRQYNQSSGAEYVAAADKLEGLANLLETLIPRIWVIDQLQAQRPLAILHSVGRGRIAVPSPAPQRAISAPSSRMPHELSLSLHNPVIQQLYLEHTLVSAESRALRDPKSMGDDAITAPLHPALQQQLNRFNRRAEALGPLVEGAHYDPPPTMTEPSPCLDHRGVRQQVTRVASILTAHAGWNGVEQVTLNTLAAGAERYLEQLCRRTAQIRDHTFSSESLKVGKFLVSINMSTVFVTSKGRVCATACQHQDLGGLAGIQRYHAWLRHRGLVVRCALSRVHDRYSKGQNTPDDGTPADNDIALLTGDFGVSDLGLNILGLMQDDAIQDVTVPDRLVEALRGDFDFSRPYKPDPSVPASTPNKPATDATAATAAVAPGPASSSTAVSTAHDVRAEKSIKTQAASMDMDLDFDLDLDLDFAHAVSQSGAHGQARAHESEVPPPTIGTQPASPTKAASVHSSGLTAHEAPSVQGQPNIDTASASGPAVRSRRESTDATNSAPGQTSSKTGESESDTSQALEAQPTSTAPLKANGEVKPEEPTSKLSSLSEVDGEKLSGDGHDQPVESKLEEI</sequence>
<dbReference type="eggNOG" id="KOG1472">
    <property type="taxonomic scope" value="Eukaryota"/>
</dbReference>
<dbReference type="GO" id="GO:0000124">
    <property type="term" value="C:SAGA complex"/>
    <property type="evidence" value="ECO:0000318"/>
    <property type="project" value="GO_Central"/>
</dbReference>
<dbReference type="GO" id="GO:0005198">
    <property type="term" value="F:structural molecule activity"/>
    <property type="evidence" value="ECO:0000318"/>
    <property type="project" value="GO_Central"/>
</dbReference>
<gene>
    <name evidence="5" type="ORF">MONBRDRAFT_27408</name>
</gene>
<keyword evidence="6" id="KW-1185">Reference proteome</keyword>